<dbReference type="InParanoid" id="A0A251TN16"/>
<evidence type="ECO:0000313" key="1">
    <source>
        <dbReference type="EMBL" id="OTG12515.1"/>
    </source>
</evidence>
<organism evidence="1 2">
    <name type="scientific">Helianthus annuus</name>
    <name type="common">Common sunflower</name>
    <dbReference type="NCBI Taxonomy" id="4232"/>
    <lineage>
        <taxon>Eukaryota</taxon>
        <taxon>Viridiplantae</taxon>
        <taxon>Streptophyta</taxon>
        <taxon>Embryophyta</taxon>
        <taxon>Tracheophyta</taxon>
        <taxon>Spermatophyta</taxon>
        <taxon>Magnoliopsida</taxon>
        <taxon>eudicotyledons</taxon>
        <taxon>Gunneridae</taxon>
        <taxon>Pentapetalae</taxon>
        <taxon>asterids</taxon>
        <taxon>campanulids</taxon>
        <taxon>Asterales</taxon>
        <taxon>Asteraceae</taxon>
        <taxon>Asteroideae</taxon>
        <taxon>Heliantheae alliance</taxon>
        <taxon>Heliantheae</taxon>
        <taxon>Helianthus</taxon>
    </lineage>
</organism>
<keyword evidence="2" id="KW-1185">Reference proteome</keyword>
<reference evidence="2" key="1">
    <citation type="journal article" date="2017" name="Nature">
        <title>The sunflower genome provides insights into oil metabolism, flowering and Asterid evolution.</title>
        <authorList>
            <person name="Badouin H."/>
            <person name="Gouzy J."/>
            <person name="Grassa C.J."/>
            <person name="Murat F."/>
            <person name="Staton S.E."/>
            <person name="Cottret L."/>
            <person name="Lelandais-Briere C."/>
            <person name="Owens G.L."/>
            <person name="Carrere S."/>
            <person name="Mayjonade B."/>
            <person name="Legrand L."/>
            <person name="Gill N."/>
            <person name="Kane N.C."/>
            <person name="Bowers J.E."/>
            <person name="Hubner S."/>
            <person name="Bellec A."/>
            <person name="Berard A."/>
            <person name="Berges H."/>
            <person name="Blanchet N."/>
            <person name="Boniface M.C."/>
            <person name="Brunel D."/>
            <person name="Catrice O."/>
            <person name="Chaidir N."/>
            <person name="Claudel C."/>
            <person name="Donnadieu C."/>
            <person name="Faraut T."/>
            <person name="Fievet G."/>
            <person name="Helmstetter N."/>
            <person name="King M."/>
            <person name="Knapp S.J."/>
            <person name="Lai Z."/>
            <person name="Le Paslier M.C."/>
            <person name="Lippi Y."/>
            <person name="Lorenzon L."/>
            <person name="Mandel J.R."/>
            <person name="Marage G."/>
            <person name="Marchand G."/>
            <person name="Marquand E."/>
            <person name="Bret-Mestries E."/>
            <person name="Morien E."/>
            <person name="Nambeesan S."/>
            <person name="Nguyen T."/>
            <person name="Pegot-Espagnet P."/>
            <person name="Pouilly N."/>
            <person name="Raftis F."/>
            <person name="Sallet E."/>
            <person name="Schiex T."/>
            <person name="Thomas J."/>
            <person name="Vandecasteele C."/>
            <person name="Vares D."/>
            <person name="Vear F."/>
            <person name="Vautrin S."/>
            <person name="Crespi M."/>
            <person name="Mangin B."/>
            <person name="Burke J.M."/>
            <person name="Salse J."/>
            <person name="Munos S."/>
            <person name="Vincourt P."/>
            <person name="Rieseberg L.H."/>
            <person name="Langlade N.B."/>
        </authorList>
    </citation>
    <scope>NUCLEOTIDE SEQUENCE [LARGE SCALE GENOMIC DNA]</scope>
    <source>
        <strain evidence="2">cv. SF193</strain>
    </source>
</reference>
<dbReference type="EMBL" id="CM007899">
    <property type="protein sequence ID" value="OTG12515.1"/>
    <property type="molecule type" value="Genomic_DNA"/>
</dbReference>
<dbReference type="AlphaFoldDB" id="A0A251TN16"/>
<dbReference type="Proteomes" id="UP000215914">
    <property type="component" value="Chromosome 10"/>
</dbReference>
<gene>
    <name evidence="1" type="ORF">HannXRQ_Chr10g0310471</name>
</gene>
<accession>A0A251TN16</accession>
<sequence length="59" mass="6390">MVFRSAVVVVDVPVKTTGVTGDKHLFSGLLIVIKGGFKAVRLLVAGLRGWYTTGDNSRW</sequence>
<name>A0A251TN16_HELAN</name>
<evidence type="ECO:0000313" key="2">
    <source>
        <dbReference type="Proteomes" id="UP000215914"/>
    </source>
</evidence>
<protein>
    <submittedName>
        <fullName evidence="1">Uncharacterized protein</fullName>
    </submittedName>
</protein>
<proteinExistence type="predicted"/>